<organism evidence="2 3">
    <name type="scientific">Desmophyllum pertusum</name>
    <dbReference type="NCBI Taxonomy" id="174260"/>
    <lineage>
        <taxon>Eukaryota</taxon>
        <taxon>Metazoa</taxon>
        <taxon>Cnidaria</taxon>
        <taxon>Anthozoa</taxon>
        <taxon>Hexacorallia</taxon>
        <taxon>Scleractinia</taxon>
        <taxon>Caryophylliina</taxon>
        <taxon>Caryophylliidae</taxon>
        <taxon>Desmophyllum</taxon>
    </lineage>
</organism>
<protein>
    <submittedName>
        <fullName evidence="2">Uncharacterized protein</fullName>
    </submittedName>
</protein>
<keyword evidence="1" id="KW-0812">Transmembrane</keyword>
<sequence>LEDPKQDPVHQLNMEQTINQSQETFVWHKDGYLVYGFIMFLILTFGFVGNVLTLLVLHQVNTAAEA</sequence>
<reference evidence="2" key="1">
    <citation type="submission" date="2023-01" db="EMBL/GenBank/DDBJ databases">
        <title>Genome assembly of the deep-sea coral Lophelia pertusa.</title>
        <authorList>
            <person name="Herrera S."/>
            <person name="Cordes E."/>
        </authorList>
    </citation>
    <scope>NUCLEOTIDE SEQUENCE</scope>
    <source>
        <strain evidence="2">USNM1676648</strain>
        <tissue evidence="2">Polyp</tissue>
    </source>
</reference>
<evidence type="ECO:0000313" key="3">
    <source>
        <dbReference type="Proteomes" id="UP001163046"/>
    </source>
</evidence>
<dbReference type="AlphaFoldDB" id="A0A9X0CPA8"/>
<evidence type="ECO:0000256" key="1">
    <source>
        <dbReference type="SAM" id="Phobius"/>
    </source>
</evidence>
<gene>
    <name evidence="2" type="ORF">OS493_040483</name>
</gene>
<dbReference type="Proteomes" id="UP001163046">
    <property type="component" value="Unassembled WGS sequence"/>
</dbReference>
<proteinExistence type="predicted"/>
<name>A0A9X0CPA8_9CNID</name>
<keyword evidence="1" id="KW-0472">Membrane</keyword>
<keyword evidence="3" id="KW-1185">Reference proteome</keyword>
<comment type="caution">
    <text evidence="2">The sequence shown here is derived from an EMBL/GenBank/DDBJ whole genome shotgun (WGS) entry which is preliminary data.</text>
</comment>
<feature type="transmembrane region" description="Helical" evidence="1">
    <location>
        <begin position="32"/>
        <end position="57"/>
    </location>
</feature>
<dbReference type="EMBL" id="MU827215">
    <property type="protein sequence ID" value="KAJ7367424.1"/>
    <property type="molecule type" value="Genomic_DNA"/>
</dbReference>
<evidence type="ECO:0000313" key="2">
    <source>
        <dbReference type="EMBL" id="KAJ7367424.1"/>
    </source>
</evidence>
<accession>A0A9X0CPA8</accession>
<feature type="non-terminal residue" evidence="2">
    <location>
        <position position="1"/>
    </location>
</feature>
<keyword evidence="1" id="KW-1133">Transmembrane helix</keyword>